<evidence type="ECO:0000256" key="1">
    <source>
        <dbReference type="ARBA" id="ARBA00004123"/>
    </source>
</evidence>
<evidence type="ECO:0000313" key="12">
    <source>
        <dbReference type="Ensembl" id="ENSPMEP00000019990.1"/>
    </source>
</evidence>
<feature type="domain" description="C2H2-type" evidence="11">
    <location>
        <begin position="53"/>
        <end position="80"/>
    </location>
</feature>
<keyword evidence="6" id="KW-0805">Transcription regulation</keyword>
<reference evidence="12" key="1">
    <citation type="submission" date="2025-08" db="UniProtKB">
        <authorList>
            <consortium name="Ensembl"/>
        </authorList>
    </citation>
    <scope>IDENTIFICATION</scope>
</reference>
<evidence type="ECO:0000256" key="9">
    <source>
        <dbReference type="ARBA" id="ARBA00023242"/>
    </source>
</evidence>
<dbReference type="PANTHER" id="PTHR24394:SF29">
    <property type="entry name" value="MYONEURIN"/>
    <property type="match status" value="1"/>
</dbReference>
<evidence type="ECO:0000256" key="4">
    <source>
        <dbReference type="ARBA" id="ARBA00022771"/>
    </source>
</evidence>
<dbReference type="PANTHER" id="PTHR24394">
    <property type="entry name" value="ZINC FINGER PROTEIN"/>
    <property type="match status" value="1"/>
</dbReference>
<evidence type="ECO:0000256" key="10">
    <source>
        <dbReference type="PROSITE-ProRule" id="PRU00042"/>
    </source>
</evidence>
<dbReference type="InterPro" id="IPR036236">
    <property type="entry name" value="Znf_C2H2_sf"/>
</dbReference>
<keyword evidence="9" id="KW-0539">Nucleus</keyword>
<evidence type="ECO:0000313" key="13">
    <source>
        <dbReference type="Proteomes" id="UP000261480"/>
    </source>
</evidence>
<dbReference type="AlphaFoldDB" id="A0A3B3XYN8"/>
<keyword evidence="2" id="KW-0479">Metal-binding</keyword>
<feature type="domain" description="C2H2-type" evidence="11">
    <location>
        <begin position="88"/>
        <end position="115"/>
    </location>
</feature>
<keyword evidence="4 10" id="KW-0863">Zinc-finger</keyword>
<evidence type="ECO:0000259" key="11">
    <source>
        <dbReference type="PROSITE" id="PS50157"/>
    </source>
</evidence>
<keyword evidence="7" id="KW-0238">DNA-binding</keyword>
<dbReference type="FunFam" id="3.30.160.60:FF:000646">
    <property type="entry name" value="Myeloid zinc finger 1"/>
    <property type="match status" value="1"/>
</dbReference>
<evidence type="ECO:0000256" key="2">
    <source>
        <dbReference type="ARBA" id="ARBA00022723"/>
    </source>
</evidence>
<protein>
    <recommendedName>
        <fullName evidence="11">C2H2-type domain-containing protein</fullName>
    </recommendedName>
</protein>
<evidence type="ECO:0000256" key="7">
    <source>
        <dbReference type="ARBA" id="ARBA00023125"/>
    </source>
</evidence>
<keyword evidence="13" id="KW-1185">Reference proteome</keyword>
<dbReference type="Proteomes" id="UP000261480">
    <property type="component" value="Unplaced"/>
</dbReference>
<dbReference type="Gene3D" id="3.30.160.60">
    <property type="entry name" value="Classic Zinc Finger"/>
    <property type="match status" value="3"/>
</dbReference>
<dbReference type="Pfam" id="PF13894">
    <property type="entry name" value="zf-C2H2_4"/>
    <property type="match status" value="1"/>
</dbReference>
<proteinExistence type="predicted"/>
<organism evidence="12 13">
    <name type="scientific">Poecilia mexicana</name>
    <dbReference type="NCBI Taxonomy" id="48701"/>
    <lineage>
        <taxon>Eukaryota</taxon>
        <taxon>Metazoa</taxon>
        <taxon>Chordata</taxon>
        <taxon>Craniata</taxon>
        <taxon>Vertebrata</taxon>
        <taxon>Euteleostomi</taxon>
        <taxon>Actinopterygii</taxon>
        <taxon>Neopterygii</taxon>
        <taxon>Teleostei</taxon>
        <taxon>Neoteleostei</taxon>
        <taxon>Acanthomorphata</taxon>
        <taxon>Ovalentaria</taxon>
        <taxon>Atherinomorphae</taxon>
        <taxon>Cyprinodontiformes</taxon>
        <taxon>Poeciliidae</taxon>
        <taxon>Poeciliinae</taxon>
        <taxon>Poecilia</taxon>
    </lineage>
</organism>
<evidence type="ECO:0000256" key="6">
    <source>
        <dbReference type="ARBA" id="ARBA00023015"/>
    </source>
</evidence>
<accession>A0A3B3XYN8</accession>
<dbReference type="GO" id="GO:0003677">
    <property type="term" value="F:DNA binding"/>
    <property type="evidence" value="ECO:0007669"/>
    <property type="project" value="UniProtKB-KW"/>
</dbReference>
<dbReference type="SUPFAM" id="SSF57667">
    <property type="entry name" value="beta-beta-alpha zinc fingers"/>
    <property type="match status" value="2"/>
</dbReference>
<dbReference type="GO" id="GO:0008270">
    <property type="term" value="F:zinc ion binding"/>
    <property type="evidence" value="ECO:0007669"/>
    <property type="project" value="UniProtKB-KW"/>
</dbReference>
<dbReference type="PROSITE" id="PS50157">
    <property type="entry name" value="ZINC_FINGER_C2H2_2"/>
    <property type="match status" value="3"/>
</dbReference>
<dbReference type="SMART" id="SM00355">
    <property type="entry name" value="ZnF_C2H2"/>
    <property type="match status" value="3"/>
</dbReference>
<keyword evidence="3" id="KW-0677">Repeat</keyword>
<evidence type="ECO:0000256" key="5">
    <source>
        <dbReference type="ARBA" id="ARBA00022833"/>
    </source>
</evidence>
<feature type="domain" description="C2H2-type" evidence="11">
    <location>
        <begin position="116"/>
        <end position="141"/>
    </location>
</feature>
<evidence type="ECO:0000256" key="8">
    <source>
        <dbReference type="ARBA" id="ARBA00023163"/>
    </source>
</evidence>
<dbReference type="GO" id="GO:0005634">
    <property type="term" value="C:nucleus"/>
    <property type="evidence" value="ECO:0007669"/>
    <property type="project" value="UniProtKB-SubCell"/>
</dbReference>
<dbReference type="Pfam" id="PF00096">
    <property type="entry name" value="zf-C2H2"/>
    <property type="match status" value="2"/>
</dbReference>
<comment type="subcellular location">
    <subcellularLocation>
        <location evidence="1">Nucleus</location>
    </subcellularLocation>
</comment>
<reference evidence="12" key="2">
    <citation type="submission" date="2025-09" db="UniProtKB">
        <authorList>
            <consortium name="Ensembl"/>
        </authorList>
    </citation>
    <scope>IDENTIFICATION</scope>
</reference>
<sequence>TLEKNPLPVINVVKDLARNPLPVINVAKHLAISVKNHLHAASVADVSDLRKLLSCDKCDKKFARKSHLQRHVLIHAGKKKPISQIKKFACKECGKRFLENYQVRRHMVIHIGEKPFSCNLCSKTFARAEGVKMHNKRIHFK</sequence>
<keyword evidence="8" id="KW-0804">Transcription</keyword>
<keyword evidence="5" id="KW-0862">Zinc</keyword>
<dbReference type="GO" id="GO:0000981">
    <property type="term" value="F:DNA-binding transcription factor activity, RNA polymerase II-specific"/>
    <property type="evidence" value="ECO:0007669"/>
    <property type="project" value="TreeGrafter"/>
</dbReference>
<name>A0A3B3XYN8_9TELE</name>
<dbReference type="Ensembl" id="ENSPMET00000029511.1">
    <property type="protein sequence ID" value="ENSPMEP00000019990.1"/>
    <property type="gene ID" value="ENSPMEG00000023059.1"/>
</dbReference>
<dbReference type="InterPro" id="IPR013087">
    <property type="entry name" value="Znf_C2H2_type"/>
</dbReference>
<dbReference type="FunFam" id="3.30.160.60:FF:001228">
    <property type="entry name" value="Zinc finger protein 236"/>
    <property type="match status" value="1"/>
</dbReference>
<dbReference type="PROSITE" id="PS00028">
    <property type="entry name" value="ZINC_FINGER_C2H2_1"/>
    <property type="match status" value="3"/>
</dbReference>
<evidence type="ECO:0000256" key="3">
    <source>
        <dbReference type="ARBA" id="ARBA00022737"/>
    </source>
</evidence>